<protein>
    <submittedName>
        <fullName evidence="1">Uncharacterized protein</fullName>
    </submittedName>
</protein>
<evidence type="ECO:0000313" key="1">
    <source>
        <dbReference type="EMBL" id="KKK86703.1"/>
    </source>
</evidence>
<gene>
    <name evidence="1" type="ORF">LCGC14_2760570</name>
</gene>
<organism evidence="1">
    <name type="scientific">marine sediment metagenome</name>
    <dbReference type="NCBI Taxonomy" id="412755"/>
    <lineage>
        <taxon>unclassified sequences</taxon>
        <taxon>metagenomes</taxon>
        <taxon>ecological metagenomes</taxon>
    </lineage>
</organism>
<sequence length="45" mass="5392">MNRRHKGLRHGGAKMKDEVINLFSFTLYPCIYEPVQIKRKFPSER</sequence>
<name>A0A0F8YZ66_9ZZZZ</name>
<accession>A0A0F8YZ66</accession>
<dbReference type="EMBL" id="LAZR01050727">
    <property type="protein sequence ID" value="KKK86703.1"/>
    <property type="molecule type" value="Genomic_DNA"/>
</dbReference>
<feature type="non-terminal residue" evidence="1">
    <location>
        <position position="45"/>
    </location>
</feature>
<proteinExistence type="predicted"/>
<reference evidence="1" key="1">
    <citation type="journal article" date="2015" name="Nature">
        <title>Complex archaea that bridge the gap between prokaryotes and eukaryotes.</title>
        <authorList>
            <person name="Spang A."/>
            <person name="Saw J.H."/>
            <person name="Jorgensen S.L."/>
            <person name="Zaremba-Niedzwiedzka K."/>
            <person name="Martijn J."/>
            <person name="Lind A.E."/>
            <person name="van Eijk R."/>
            <person name="Schleper C."/>
            <person name="Guy L."/>
            <person name="Ettema T.J."/>
        </authorList>
    </citation>
    <scope>NUCLEOTIDE SEQUENCE</scope>
</reference>
<dbReference type="AlphaFoldDB" id="A0A0F8YZ66"/>
<comment type="caution">
    <text evidence="1">The sequence shown here is derived from an EMBL/GenBank/DDBJ whole genome shotgun (WGS) entry which is preliminary data.</text>
</comment>